<dbReference type="AlphaFoldDB" id="A0AAV1SRU1"/>
<protein>
    <submittedName>
        <fullName evidence="1">Uncharacterized protein</fullName>
    </submittedName>
</protein>
<keyword evidence="2" id="KW-1185">Reference proteome</keyword>
<proteinExistence type="predicted"/>
<comment type="caution">
    <text evidence="1">The sequence shown here is derived from an EMBL/GenBank/DDBJ whole genome shotgun (WGS) entry which is preliminary data.</text>
</comment>
<sequence>MKGAPKGPGKFLRFLETCFLNLPTMVEKNPCLLVFSLATRSEFPWNDDVILSMYRQGLNLQISSGLATCRFYTMADAVQVAAQIEKKLKRRLL</sequence>
<evidence type="ECO:0000313" key="2">
    <source>
        <dbReference type="Proteomes" id="UP001314170"/>
    </source>
</evidence>
<dbReference type="Proteomes" id="UP001314170">
    <property type="component" value="Unassembled WGS sequence"/>
</dbReference>
<accession>A0AAV1SRU1</accession>
<evidence type="ECO:0000313" key="1">
    <source>
        <dbReference type="EMBL" id="CAK7356334.1"/>
    </source>
</evidence>
<name>A0AAV1SRU1_9ROSI</name>
<reference evidence="1 2" key="1">
    <citation type="submission" date="2024-01" db="EMBL/GenBank/DDBJ databases">
        <authorList>
            <person name="Waweru B."/>
        </authorList>
    </citation>
    <scope>NUCLEOTIDE SEQUENCE [LARGE SCALE GENOMIC DNA]</scope>
</reference>
<gene>
    <name evidence="1" type="ORF">DCAF_LOCUS26605</name>
</gene>
<organism evidence="1 2">
    <name type="scientific">Dovyalis caffra</name>
    <dbReference type="NCBI Taxonomy" id="77055"/>
    <lineage>
        <taxon>Eukaryota</taxon>
        <taxon>Viridiplantae</taxon>
        <taxon>Streptophyta</taxon>
        <taxon>Embryophyta</taxon>
        <taxon>Tracheophyta</taxon>
        <taxon>Spermatophyta</taxon>
        <taxon>Magnoliopsida</taxon>
        <taxon>eudicotyledons</taxon>
        <taxon>Gunneridae</taxon>
        <taxon>Pentapetalae</taxon>
        <taxon>rosids</taxon>
        <taxon>fabids</taxon>
        <taxon>Malpighiales</taxon>
        <taxon>Salicaceae</taxon>
        <taxon>Flacourtieae</taxon>
        <taxon>Dovyalis</taxon>
    </lineage>
</organism>
<dbReference type="EMBL" id="CAWUPB010001197">
    <property type="protein sequence ID" value="CAK7356334.1"/>
    <property type="molecule type" value="Genomic_DNA"/>
</dbReference>